<accession>A0A813VJB4</accession>
<dbReference type="EMBL" id="CAJOBC010000839">
    <property type="protein sequence ID" value="CAF3631400.1"/>
    <property type="molecule type" value="Genomic_DNA"/>
</dbReference>
<sequence length="513" mass="57700">MSVLPTYRSNSTTFARQSVVITSASDKNHMKTCFTAPIPPLPRLINHSSATQDCRSQLHNSQTPLTTSLSSIPSNGSISKQRSVTSSEAYLQSTNNVEAEEEKNPKLYVHSNPPRVLHHAQQQQSKYLSSRTRIRVSSAPEENSPRLSPPSSAPSQKPSSANANVQQQQQQKGNTTVFSYHRQKISATKTEENHFYSDNQEQLSTTHRYHLVEVDKKHQQAELSQQTRSKVPVAVQKRRMLILLPPKPVLNSHLSLTQQDEKEHLLTMPNTCNIGDSSNMIKKSTQSSNLGLHIEQKLLLAQKPLVNTNTVSNLKSSSTSSKIQPASFEINQNEKHTLEEQQQKMNNVGEFELESKALFMDSDGMDAMLNYINRSDGDEQEQLINIDPLLETTPKPENQMQSPRRQQTKRSNLTKYEYTVVNSLDNTTTLRVSPGSSLRPYRDEMAILRSNTKASQLLSSIVTDCGSQSDNSGSPLENEQDDDEEEQVALCYDEILSCYYDPNTQIYYELQSA</sequence>
<evidence type="ECO:0000256" key="1">
    <source>
        <dbReference type="SAM" id="MobiDB-lite"/>
    </source>
</evidence>
<feature type="compositionally biased region" description="Low complexity" evidence="1">
    <location>
        <begin position="153"/>
        <end position="171"/>
    </location>
</feature>
<dbReference type="Proteomes" id="UP000682733">
    <property type="component" value="Unassembled WGS sequence"/>
</dbReference>
<dbReference type="AlphaFoldDB" id="A0A813VJB4"/>
<organism evidence="3 6">
    <name type="scientific">Didymodactylos carnosus</name>
    <dbReference type="NCBI Taxonomy" id="1234261"/>
    <lineage>
        <taxon>Eukaryota</taxon>
        <taxon>Metazoa</taxon>
        <taxon>Spiralia</taxon>
        <taxon>Gnathifera</taxon>
        <taxon>Rotifera</taxon>
        <taxon>Eurotatoria</taxon>
        <taxon>Bdelloidea</taxon>
        <taxon>Philodinida</taxon>
        <taxon>Philodinidae</taxon>
        <taxon>Didymodactylos</taxon>
    </lineage>
</organism>
<keyword evidence="6" id="KW-1185">Reference proteome</keyword>
<feature type="region of interest" description="Disordered" evidence="1">
    <location>
        <begin position="390"/>
        <end position="411"/>
    </location>
</feature>
<dbReference type="EMBL" id="CAJNOK010000196">
    <property type="protein sequence ID" value="CAF0736236.1"/>
    <property type="molecule type" value="Genomic_DNA"/>
</dbReference>
<evidence type="ECO:0000313" key="5">
    <source>
        <dbReference type="EMBL" id="CAF3631400.1"/>
    </source>
</evidence>
<gene>
    <name evidence="3" type="ORF">GPM918_LOCUS5714</name>
    <name evidence="2" type="ORF">OVA965_LOCUS1156</name>
    <name evidence="5" type="ORF">SRO942_LOCUS5712</name>
    <name evidence="4" type="ORF">TMI583_LOCUS1157</name>
</gene>
<dbReference type="Proteomes" id="UP000663829">
    <property type="component" value="Unassembled WGS sequence"/>
</dbReference>
<comment type="caution">
    <text evidence="3">The sequence shown here is derived from an EMBL/GenBank/DDBJ whole genome shotgun (WGS) entry which is preliminary data.</text>
</comment>
<evidence type="ECO:0000313" key="3">
    <source>
        <dbReference type="EMBL" id="CAF0843988.1"/>
    </source>
</evidence>
<feature type="region of interest" description="Disordered" evidence="1">
    <location>
        <begin position="463"/>
        <end position="486"/>
    </location>
</feature>
<feature type="compositionally biased region" description="Polar residues" evidence="1">
    <location>
        <begin position="395"/>
        <end position="411"/>
    </location>
</feature>
<reference evidence="3" key="1">
    <citation type="submission" date="2021-02" db="EMBL/GenBank/DDBJ databases">
        <authorList>
            <person name="Nowell W R."/>
        </authorList>
    </citation>
    <scope>NUCLEOTIDE SEQUENCE</scope>
</reference>
<feature type="compositionally biased region" description="Polar residues" evidence="1">
    <location>
        <begin position="120"/>
        <end position="131"/>
    </location>
</feature>
<feature type="compositionally biased region" description="Polar residues" evidence="1">
    <location>
        <begin position="80"/>
        <end position="97"/>
    </location>
</feature>
<name>A0A813VJB4_9BILA</name>
<dbReference type="OrthoDB" id="10013026at2759"/>
<dbReference type="Proteomes" id="UP000677228">
    <property type="component" value="Unassembled WGS sequence"/>
</dbReference>
<evidence type="ECO:0000313" key="2">
    <source>
        <dbReference type="EMBL" id="CAF0736236.1"/>
    </source>
</evidence>
<protein>
    <submittedName>
        <fullName evidence="3">Uncharacterized protein</fullName>
    </submittedName>
</protein>
<dbReference type="EMBL" id="CAJOBA010000196">
    <property type="protein sequence ID" value="CAF3512953.1"/>
    <property type="molecule type" value="Genomic_DNA"/>
</dbReference>
<evidence type="ECO:0000313" key="6">
    <source>
        <dbReference type="Proteomes" id="UP000663829"/>
    </source>
</evidence>
<feature type="region of interest" description="Disordered" evidence="1">
    <location>
        <begin position="58"/>
        <end position="176"/>
    </location>
</feature>
<dbReference type="Proteomes" id="UP000681722">
    <property type="component" value="Unassembled WGS sequence"/>
</dbReference>
<proteinExistence type="predicted"/>
<feature type="compositionally biased region" description="Polar residues" evidence="1">
    <location>
        <begin position="463"/>
        <end position="475"/>
    </location>
</feature>
<feature type="compositionally biased region" description="Low complexity" evidence="1">
    <location>
        <begin position="61"/>
        <end position="79"/>
    </location>
</feature>
<dbReference type="EMBL" id="CAJNOQ010000840">
    <property type="protein sequence ID" value="CAF0843988.1"/>
    <property type="molecule type" value="Genomic_DNA"/>
</dbReference>
<evidence type="ECO:0000313" key="4">
    <source>
        <dbReference type="EMBL" id="CAF3512953.1"/>
    </source>
</evidence>